<proteinExistence type="predicted"/>
<evidence type="ECO:0000313" key="2">
    <source>
        <dbReference type="EMBL" id="MBB5929755.1"/>
    </source>
</evidence>
<keyword evidence="3" id="KW-1185">Reference proteome</keyword>
<accession>A0A7W9PXG4</accession>
<name>A0A7W9PXG4_9ACTN</name>
<evidence type="ECO:0000313" key="3">
    <source>
        <dbReference type="Proteomes" id="UP000585836"/>
    </source>
</evidence>
<comment type="caution">
    <text evidence="2">The sequence shown here is derived from an EMBL/GenBank/DDBJ whole genome shotgun (WGS) entry which is preliminary data.</text>
</comment>
<sequence length="325" mass="35597">MNVPNGPIRGPFRVDRSRSITGAARPGAGECVVVLLGTALHCLPKGELPTSGQRWFRPKSEYWVVNVAVESTSLAVELDSADKGLRFHGTIDVDWRIADAKLAVERGRFDVERLLRRLIGPRLSAAAKVCAYDAVRELEERLEREQFTGESGDGLLKIVDVGFDLRPDPAATEIHRAGALGQMRRSQATEVLEQGGIGITAEVLSQNPEVAVEMYRNMRDDARFALLAQLEVAKAMHTPEGSEEHERARALHELLAQLGVSLPGTAQELPLPRPADGPLQLDKVRPGPRDGRDRGDNRGEDLDDADARADPDEGGRNDRAHHVDE</sequence>
<dbReference type="Proteomes" id="UP000585836">
    <property type="component" value="Unassembled WGS sequence"/>
</dbReference>
<organism evidence="2 3">
    <name type="scientific">Streptomyces echinatus</name>
    <dbReference type="NCBI Taxonomy" id="67293"/>
    <lineage>
        <taxon>Bacteria</taxon>
        <taxon>Bacillati</taxon>
        <taxon>Actinomycetota</taxon>
        <taxon>Actinomycetes</taxon>
        <taxon>Kitasatosporales</taxon>
        <taxon>Streptomycetaceae</taxon>
        <taxon>Streptomyces</taxon>
    </lineage>
</organism>
<reference evidence="2 3" key="1">
    <citation type="submission" date="2020-08" db="EMBL/GenBank/DDBJ databases">
        <title>Genomic Encyclopedia of Type Strains, Phase III (KMG-III): the genomes of soil and plant-associated and newly described type strains.</title>
        <authorList>
            <person name="Whitman W."/>
        </authorList>
    </citation>
    <scope>NUCLEOTIDE SEQUENCE [LARGE SCALE GENOMIC DNA]</scope>
    <source>
        <strain evidence="2 3">CECT 3313</strain>
    </source>
</reference>
<evidence type="ECO:0000256" key="1">
    <source>
        <dbReference type="SAM" id="MobiDB-lite"/>
    </source>
</evidence>
<protein>
    <recommendedName>
        <fullName evidence="4">Band 7 domain-containing protein</fullName>
    </recommendedName>
</protein>
<dbReference type="AlphaFoldDB" id="A0A7W9PXG4"/>
<evidence type="ECO:0008006" key="4">
    <source>
        <dbReference type="Google" id="ProtNLM"/>
    </source>
</evidence>
<feature type="compositionally biased region" description="Basic and acidic residues" evidence="1">
    <location>
        <begin position="282"/>
        <end position="325"/>
    </location>
</feature>
<dbReference type="RefSeq" id="WP_184969531.1">
    <property type="nucleotide sequence ID" value="NZ_JACHJK010000009.1"/>
</dbReference>
<feature type="region of interest" description="Disordered" evidence="1">
    <location>
        <begin position="265"/>
        <end position="325"/>
    </location>
</feature>
<gene>
    <name evidence="2" type="ORF">FHS34_005242</name>
</gene>
<dbReference type="EMBL" id="JACHJK010000009">
    <property type="protein sequence ID" value="MBB5929755.1"/>
    <property type="molecule type" value="Genomic_DNA"/>
</dbReference>